<dbReference type="GO" id="GO:0019213">
    <property type="term" value="F:deacetylase activity"/>
    <property type="evidence" value="ECO:0007669"/>
    <property type="project" value="TreeGrafter"/>
</dbReference>
<gene>
    <name evidence="7" type="ORF">H9S92_11685</name>
</gene>
<dbReference type="PANTHER" id="PTHR31609:SF1">
    <property type="entry name" value="CARBOHYDRATE DEACETYLASE"/>
    <property type="match status" value="1"/>
</dbReference>
<accession>A0A923PIR4</accession>
<dbReference type="GO" id="GO:0016787">
    <property type="term" value="F:hydrolase activity"/>
    <property type="evidence" value="ECO:0007669"/>
    <property type="project" value="UniProtKB-KW"/>
</dbReference>
<dbReference type="CDD" id="cd10802">
    <property type="entry name" value="YdjC_TTHB029_like"/>
    <property type="match status" value="1"/>
</dbReference>
<evidence type="ECO:0000256" key="5">
    <source>
        <dbReference type="ARBA" id="ARBA00023277"/>
    </source>
</evidence>
<dbReference type="GO" id="GO:0005975">
    <property type="term" value="P:carbohydrate metabolic process"/>
    <property type="evidence" value="ECO:0007669"/>
    <property type="project" value="InterPro"/>
</dbReference>
<dbReference type="RefSeq" id="WP_187466900.1">
    <property type="nucleotide sequence ID" value="NZ_JACSIT010000104.1"/>
</dbReference>
<sequence length="314" mass="35012">MHNFRLTFLAPLFFLGTCVSAQQATPNLAERLGYPADTKLLIVHADDLGVTHATNTASLAALEKGSVSSASVMANCPWLPEVAEWARANPEHDLGMHLVLTSEWRLLRWGSVAPADQVASLLDSSGYLKPLCDLMAENADPEEVEREIRAQIERARSLGLEPTHLDSHMGCLVYYPQFFARYLKVAREYGVPAMVSRHEILEIGPEWAQMMTPEDLVIDHIYTAGTPDYALGLDNYYRGVLAKLDPGVSVLLIHTALDGAESAGMAGGVEGWGNRWRQQDFNFFTSEDFLNILRDEKISLITWRELAQRWAARK</sequence>
<name>A0A923PIR4_9BACT</name>
<protein>
    <submittedName>
        <fullName evidence="7">Polysaccharide deacetylase family protein</fullName>
    </submittedName>
</protein>
<dbReference type="SUPFAM" id="SSF88713">
    <property type="entry name" value="Glycoside hydrolase/deacetylase"/>
    <property type="match status" value="1"/>
</dbReference>
<feature type="signal peptide" evidence="6">
    <location>
        <begin position="1"/>
        <end position="21"/>
    </location>
</feature>
<dbReference type="InterPro" id="IPR006879">
    <property type="entry name" value="YdjC-like"/>
</dbReference>
<dbReference type="Pfam" id="PF04794">
    <property type="entry name" value="YdjC"/>
    <property type="match status" value="1"/>
</dbReference>
<keyword evidence="3" id="KW-0378">Hydrolase</keyword>
<evidence type="ECO:0000256" key="2">
    <source>
        <dbReference type="ARBA" id="ARBA00022723"/>
    </source>
</evidence>
<reference evidence="7" key="1">
    <citation type="submission" date="2020-08" db="EMBL/GenBank/DDBJ databases">
        <title>Lewinella bacteria from marine environments.</title>
        <authorList>
            <person name="Zhong Y."/>
        </authorList>
    </citation>
    <scope>NUCLEOTIDE SEQUENCE</scope>
    <source>
        <strain evidence="7">KCTC 42187</strain>
    </source>
</reference>
<evidence type="ECO:0000313" key="7">
    <source>
        <dbReference type="EMBL" id="MBC6994830.1"/>
    </source>
</evidence>
<keyword evidence="4" id="KW-0460">Magnesium</keyword>
<evidence type="ECO:0000256" key="3">
    <source>
        <dbReference type="ARBA" id="ARBA00022801"/>
    </source>
</evidence>
<keyword evidence="2" id="KW-0479">Metal-binding</keyword>
<dbReference type="EMBL" id="JACSIT010000104">
    <property type="protein sequence ID" value="MBC6994830.1"/>
    <property type="molecule type" value="Genomic_DNA"/>
</dbReference>
<evidence type="ECO:0000256" key="1">
    <source>
        <dbReference type="ARBA" id="ARBA00001946"/>
    </source>
</evidence>
<feature type="chain" id="PRO_5037656063" evidence="6">
    <location>
        <begin position="22"/>
        <end position="314"/>
    </location>
</feature>
<organism evidence="7 8">
    <name type="scientific">Neolewinella lacunae</name>
    <dbReference type="NCBI Taxonomy" id="1517758"/>
    <lineage>
        <taxon>Bacteria</taxon>
        <taxon>Pseudomonadati</taxon>
        <taxon>Bacteroidota</taxon>
        <taxon>Saprospiria</taxon>
        <taxon>Saprospirales</taxon>
        <taxon>Lewinellaceae</taxon>
        <taxon>Neolewinella</taxon>
    </lineage>
</organism>
<evidence type="ECO:0000256" key="4">
    <source>
        <dbReference type="ARBA" id="ARBA00022842"/>
    </source>
</evidence>
<comment type="caution">
    <text evidence="7">The sequence shown here is derived from an EMBL/GenBank/DDBJ whole genome shotgun (WGS) entry which is preliminary data.</text>
</comment>
<dbReference type="Proteomes" id="UP000650081">
    <property type="component" value="Unassembled WGS sequence"/>
</dbReference>
<comment type="cofactor">
    <cofactor evidence="1">
        <name>Mg(2+)</name>
        <dbReference type="ChEBI" id="CHEBI:18420"/>
    </cofactor>
</comment>
<evidence type="ECO:0000313" key="8">
    <source>
        <dbReference type="Proteomes" id="UP000650081"/>
    </source>
</evidence>
<dbReference type="InterPro" id="IPR011330">
    <property type="entry name" value="Glyco_hydro/deAcase_b/a-brl"/>
</dbReference>
<dbReference type="PANTHER" id="PTHR31609">
    <property type="entry name" value="YDJC DEACETYLASE FAMILY MEMBER"/>
    <property type="match status" value="1"/>
</dbReference>
<dbReference type="AlphaFoldDB" id="A0A923PIR4"/>
<dbReference type="GO" id="GO:0046872">
    <property type="term" value="F:metal ion binding"/>
    <property type="evidence" value="ECO:0007669"/>
    <property type="project" value="UniProtKB-KW"/>
</dbReference>
<evidence type="ECO:0000256" key="6">
    <source>
        <dbReference type="SAM" id="SignalP"/>
    </source>
</evidence>
<keyword evidence="6" id="KW-0732">Signal</keyword>
<dbReference type="Gene3D" id="3.20.20.370">
    <property type="entry name" value="Glycoside hydrolase/deacetylase"/>
    <property type="match status" value="1"/>
</dbReference>
<keyword evidence="5" id="KW-0119">Carbohydrate metabolism</keyword>
<keyword evidence="8" id="KW-1185">Reference proteome</keyword>
<proteinExistence type="predicted"/>